<keyword evidence="3" id="KW-1185">Reference proteome</keyword>
<feature type="transmembrane region" description="Helical" evidence="1">
    <location>
        <begin position="184"/>
        <end position="200"/>
    </location>
</feature>
<feature type="transmembrane region" description="Helical" evidence="1">
    <location>
        <begin position="118"/>
        <end position="136"/>
    </location>
</feature>
<proteinExistence type="predicted"/>
<keyword evidence="1" id="KW-0812">Transmembrane</keyword>
<feature type="transmembrane region" description="Helical" evidence="1">
    <location>
        <begin position="148"/>
        <end position="172"/>
    </location>
</feature>
<reference evidence="2 3" key="1">
    <citation type="submission" date="2019-08" db="EMBL/GenBank/DDBJ databases">
        <title>In-depth cultivation of the pig gut microbiome towards novel bacterial diversity and tailored functional studies.</title>
        <authorList>
            <person name="Wylensek D."/>
            <person name="Hitch T.C.A."/>
            <person name="Clavel T."/>
        </authorList>
    </citation>
    <scope>NUCLEOTIDE SEQUENCE [LARGE SCALE GENOMIC DNA]</scope>
    <source>
        <strain evidence="2 3">BBE-744-WT-12</strain>
    </source>
</reference>
<feature type="transmembrane region" description="Helical" evidence="1">
    <location>
        <begin position="269"/>
        <end position="288"/>
    </location>
</feature>
<evidence type="ECO:0008006" key="4">
    <source>
        <dbReference type="Google" id="ProtNLM"/>
    </source>
</evidence>
<evidence type="ECO:0000313" key="2">
    <source>
        <dbReference type="EMBL" id="MST96514.1"/>
    </source>
</evidence>
<dbReference type="EMBL" id="VUNS01000004">
    <property type="protein sequence ID" value="MST96514.1"/>
    <property type="molecule type" value="Genomic_DNA"/>
</dbReference>
<feature type="transmembrane region" description="Helical" evidence="1">
    <location>
        <begin position="236"/>
        <end position="260"/>
    </location>
</feature>
<dbReference type="Proteomes" id="UP000435649">
    <property type="component" value="Unassembled WGS sequence"/>
</dbReference>
<organism evidence="2 3">
    <name type="scientific">Victivallis lenta</name>
    <dbReference type="NCBI Taxonomy" id="2606640"/>
    <lineage>
        <taxon>Bacteria</taxon>
        <taxon>Pseudomonadati</taxon>
        <taxon>Lentisphaerota</taxon>
        <taxon>Lentisphaeria</taxon>
        <taxon>Victivallales</taxon>
        <taxon>Victivallaceae</taxon>
        <taxon>Victivallis</taxon>
    </lineage>
</organism>
<comment type="caution">
    <text evidence="2">The sequence shown here is derived from an EMBL/GenBank/DDBJ whole genome shotgun (WGS) entry which is preliminary data.</text>
</comment>
<evidence type="ECO:0000256" key="1">
    <source>
        <dbReference type="SAM" id="Phobius"/>
    </source>
</evidence>
<keyword evidence="1" id="KW-0472">Membrane</keyword>
<keyword evidence="1" id="KW-1133">Transmembrane helix</keyword>
<feature type="transmembrane region" description="Helical" evidence="1">
    <location>
        <begin position="59"/>
        <end position="78"/>
    </location>
</feature>
<feature type="transmembrane region" description="Helical" evidence="1">
    <location>
        <begin position="6"/>
        <end position="26"/>
    </location>
</feature>
<feature type="transmembrane region" description="Helical" evidence="1">
    <location>
        <begin position="90"/>
        <end position="112"/>
    </location>
</feature>
<accession>A0A844G0M0</accession>
<feature type="transmembrane region" description="Helical" evidence="1">
    <location>
        <begin position="212"/>
        <end position="230"/>
    </location>
</feature>
<name>A0A844G0M0_9BACT</name>
<sequence length="289" mass="30045">MIHGTLLLVATGLCWVLIAVVISTAARRRLDLDFIQAGAALLTAAAAGGALLFQRSATIPLPLQLAVFGAGVGNYLMIKLMNAGMARGHNGAVWGITQSALVFPFTMGMLFFGVAPTVSRLAGLALILAAIVLFSFSKEKKPGTSGNWLLPTLGAFFFAGISQCCANLPSYLGAGDMPSTRRALLVQLGVLASFGVNAGLARSRWRARGTLLPLVTLGCVNIVSLFFLFYRGLNILASLGCGSIGYPVAMGSCIAGFLIYSRAILREKAGFAAAAAFLAVLSGILVISL</sequence>
<feature type="transmembrane region" description="Helical" evidence="1">
    <location>
        <begin position="33"/>
        <end position="53"/>
    </location>
</feature>
<gene>
    <name evidence="2" type="ORF">FYJ85_05570</name>
</gene>
<dbReference type="RefSeq" id="WP_106054546.1">
    <property type="nucleotide sequence ID" value="NZ_VUNS01000004.1"/>
</dbReference>
<protein>
    <recommendedName>
        <fullName evidence="4">EamA-like transporter family protein</fullName>
    </recommendedName>
</protein>
<dbReference type="AlphaFoldDB" id="A0A844G0M0"/>
<evidence type="ECO:0000313" key="3">
    <source>
        <dbReference type="Proteomes" id="UP000435649"/>
    </source>
</evidence>